<reference evidence="3" key="1">
    <citation type="journal article" date="2023" name="Commun. Biol.">
        <title>Genome analysis of Parmales, the sister group of diatoms, reveals the evolutionary specialization of diatoms from phago-mixotrophs to photoautotrophs.</title>
        <authorList>
            <person name="Ban H."/>
            <person name="Sato S."/>
            <person name="Yoshikawa S."/>
            <person name="Yamada K."/>
            <person name="Nakamura Y."/>
            <person name="Ichinomiya M."/>
            <person name="Sato N."/>
            <person name="Blanc-Mathieu R."/>
            <person name="Endo H."/>
            <person name="Kuwata A."/>
            <person name="Ogata H."/>
        </authorList>
    </citation>
    <scope>NUCLEOTIDE SEQUENCE [LARGE SCALE GENOMIC DNA]</scope>
    <source>
        <strain evidence="3">NIES 3700</strain>
    </source>
</reference>
<evidence type="ECO:0000313" key="3">
    <source>
        <dbReference type="Proteomes" id="UP001165122"/>
    </source>
</evidence>
<evidence type="ECO:0000313" key="2">
    <source>
        <dbReference type="EMBL" id="GMI13841.1"/>
    </source>
</evidence>
<organism evidence="2 3">
    <name type="scientific">Triparma laevis f. longispina</name>
    <dbReference type="NCBI Taxonomy" id="1714387"/>
    <lineage>
        <taxon>Eukaryota</taxon>
        <taxon>Sar</taxon>
        <taxon>Stramenopiles</taxon>
        <taxon>Ochrophyta</taxon>
        <taxon>Bolidophyceae</taxon>
        <taxon>Parmales</taxon>
        <taxon>Triparmaceae</taxon>
        <taxon>Triparma</taxon>
    </lineage>
</organism>
<protein>
    <submittedName>
        <fullName evidence="2">Uncharacterized protein</fullName>
    </submittedName>
</protein>
<feature type="compositionally biased region" description="Low complexity" evidence="1">
    <location>
        <begin position="121"/>
        <end position="137"/>
    </location>
</feature>
<dbReference type="EMBL" id="BRXW01000200">
    <property type="protein sequence ID" value="GMI13841.1"/>
    <property type="molecule type" value="Genomic_DNA"/>
</dbReference>
<feature type="compositionally biased region" description="Low complexity" evidence="1">
    <location>
        <begin position="33"/>
        <end position="68"/>
    </location>
</feature>
<gene>
    <name evidence="2" type="ORF">TrLO_g942</name>
</gene>
<feature type="region of interest" description="Disordered" evidence="1">
    <location>
        <begin position="1"/>
        <end position="153"/>
    </location>
</feature>
<sequence>MPGPSIRRSSTMPVLERKKSITFSGDTIDTELANNSNNNPATSTSSKPASAKQQQRSQPPTRSSSASTKGRQQQSKGRASPPNGVAVSKTPTAAGSAKISVAQNLQRSATAPHMLKRASTKSMKNSQSMNQSQKQSQRSMAGGKGWTPEEPDMWEHYHDEDQETEPRWELLITQGLKRAITRSMPENLRNKKFGGEAAELVLKHWLFVKKLQVDAGANKYGVRDYNVVEIDAELLLTSPTFDEFVDALVTICKLKSGGVWDVDQKAEMLVGVYGREKRGTLTRDEFAEVLKKHAMVKPPPPGPTFETEEDEFEYQRKVKRGEIKIEKHMNQQEYDLFLYRWLKKAWPSWKHVGGHLELKDVILAIEANEILEDHYTVNLLELLRDMAVNDDRLEESVKYISISDTTLARYEEQLQKHFPEKSQKFQDEMGGRLSLPVGLTGGQRRSISGRKSKRGGGSRKSKRSKSRERKKE</sequence>
<feature type="region of interest" description="Disordered" evidence="1">
    <location>
        <begin position="432"/>
        <end position="472"/>
    </location>
</feature>
<feature type="compositionally biased region" description="Basic residues" evidence="1">
    <location>
        <begin position="447"/>
        <end position="472"/>
    </location>
</feature>
<dbReference type="OrthoDB" id="190650at2759"/>
<proteinExistence type="predicted"/>
<comment type="caution">
    <text evidence="2">The sequence shown here is derived from an EMBL/GenBank/DDBJ whole genome shotgun (WGS) entry which is preliminary data.</text>
</comment>
<dbReference type="AlphaFoldDB" id="A0A9W7FKU4"/>
<evidence type="ECO:0000256" key="1">
    <source>
        <dbReference type="SAM" id="MobiDB-lite"/>
    </source>
</evidence>
<accession>A0A9W7FKU4</accession>
<keyword evidence="3" id="KW-1185">Reference proteome</keyword>
<name>A0A9W7FKU4_9STRA</name>
<dbReference type="Proteomes" id="UP001165122">
    <property type="component" value="Unassembled WGS sequence"/>
</dbReference>